<comment type="caution">
    <text evidence="2">The sequence shown here is derived from an EMBL/GenBank/DDBJ whole genome shotgun (WGS) entry which is preliminary data.</text>
</comment>
<feature type="region of interest" description="Disordered" evidence="1">
    <location>
        <begin position="314"/>
        <end position="340"/>
    </location>
</feature>
<name>A0A1Q9ELV3_SYMMI</name>
<organism evidence="2 3">
    <name type="scientific">Symbiodinium microadriaticum</name>
    <name type="common">Dinoflagellate</name>
    <name type="synonym">Zooxanthella microadriatica</name>
    <dbReference type="NCBI Taxonomy" id="2951"/>
    <lineage>
        <taxon>Eukaryota</taxon>
        <taxon>Sar</taxon>
        <taxon>Alveolata</taxon>
        <taxon>Dinophyceae</taxon>
        <taxon>Suessiales</taxon>
        <taxon>Symbiodiniaceae</taxon>
        <taxon>Symbiodinium</taxon>
    </lineage>
</organism>
<dbReference type="AlphaFoldDB" id="A0A1Q9ELV3"/>
<keyword evidence="3" id="KW-1185">Reference proteome</keyword>
<gene>
    <name evidence="2" type="ORF">AK812_SmicGene8160</name>
</gene>
<dbReference type="OrthoDB" id="10344610at2759"/>
<reference evidence="2 3" key="1">
    <citation type="submission" date="2016-02" db="EMBL/GenBank/DDBJ databases">
        <title>Genome analysis of coral dinoflagellate symbionts highlights evolutionary adaptations to a symbiotic lifestyle.</title>
        <authorList>
            <person name="Aranda M."/>
            <person name="Li Y."/>
            <person name="Liew Y.J."/>
            <person name="Baumgarten S."/>
            <person name="Simakov O."/>
            <person name="Wilson M."/>
            <person name="Piel J."/>
            <person name="Ashoor H."/>
            <person name="Bougouffa S."/>
            <person name="Bajic V.B."/>
            <person name="Ryu T."/>
            <person name="Ravasi T."/>
            <person name="Bayer T."/>
            <person name="Micklem G."/>
            <person name="Kim H."/>
            <person name="Bhak J."/>
            <person name="Lajeunesse T.C."/>
            <person name="Voolstra C.R."/>
        </authorList>
    </citation>
    <scope>NUCLEOTIDE SEQUENCE [LARGE SCALE GENOMIC DNA]</scope>
    <source>
        <strain evidence="2 3">CCMP2467</strain>
    </source>
</reference>
<dbReference type="EMBL" id="LSRX01000119">
    <property type="protein sequence ID" value="OLQ08377.1"/>
    <property type="molecule type" value="Genomic_DNA"/>
</dbReference>
<evidence type="ECO:0000313" key="3">
    <source>
        <dbReference type="Proteomes" id="UP000186817"/>
    </source>
</evidence>
<dbReference type="Proteomes" id="UP000186817">
    <property type="component" value="Unassembled WGS sequence"/>
</dbReference>
<sequence>MVSPTPARPPRMELFCGAQTLCVLGCEAGGRWNADAVKLVQRLVALRAHRAPPAVRASAKAAWARRWWSVLSVAVQQAVAHTALGRAQAMPGPAHTDAPALDEVLHLADPDRDPAADGKGPGAGGLMVTVGLRRICVEQQAPGGGVGAATVQNWQCVCTGQSICLAVGRYVSTPVNRTIGATHNGSRAAGGAVLEQTRTGVGGGFAATPARVIEHVMHIKRLTRTCRRGDEVNVVEESSYRRSPGCVPLFAPFSLKDGAPLPVSSPQEECGLLPVPQANEQDECRRNCVQLTQKRSARDRVIAFCDQGGCLDIPTTENNKPTPTGTGELGDQQTIPSAYG</sequence>
<accession>A0A1Q9ELV3</accession>
<evidence type="ECO:0000313" key="2">
    <source>
        <dbReference type="EMBL" id="OLQ08377.1"/>
    </source>
</evidence>
<proteinExistence type="predicted"/>
<evidence type="ECO:0000256" key="1">
    <source>
        <dbReference type="SAM" id="MobiDB-lite"/>
    </source>
</evidence>
<protein>
    <submittedName>
        <fullName evidence="2">Uncharacterized protein</fullName>
    </submittedName>
</protein>
<feature type="compositionally biased region" description="Polar residues" evidence="1">
    <location>
        <begin position="315"/>
        <end position="340"/>
    </location>
</feature>